<dbReference type="GO" id="GO:0002939">
    <property type="term" value="P:tRNA N1-guanine methylation"/>
    <property type="evidence" value="ECO:0007669"/>
    <property type="project" value="TreeGrafter"/>
</dbReference>
<keyword evidence="3" id="KW-0949">S-adenosyl-L-methionine</keyword>
<dbReference type="InterPro" id="IPR007356">
    <property type="entry name" value="tRNA_m1G_MeTrfase_euk"/>
</dbReference>
<name>A0A0N4UL49_DRAME</name>
<evidence type="ECO:0000313" key="7">
    <source>
        <dbReference type="Proteomes" id="UP000274756"/>
    </source>
</evidence>
<reference evidence="5 7" key="2">
    <citation type="submission" date="2018-11" db="EMBL/GenBank/DDBJ databases">
        <authorList>
            <consortium name="Pathogen Informatics"/>
        </authorList>
    </citation>
    <scope>NUCLEOTIDE SEQUENCE [LARGE SCALE GENOMIC DNA]</scope>
</reference>
<dbReference type="Proteomes" id="UP000038040">
    <property type="component" value="Unplaced"/>
</dbReference>
<reference evidence="8" key="1">
    <citation type="submission" date="2017-02" db="UniProtKB">
        <authorList>
            <consortium name="WormBaseParasite"/>
        </authorList>
    </citation>
    <scope>IDENTIFICATION</scope>
</reference>
<evidence type="ECO:0000256" key="3">
    <source>
        <dbReference type="ARBA" id="ARBA00022691"/>
    </source>
</evidence>
<dbReference type="WBParaSite" id="DME_0000850401-mRNA-1">
    <property type="protein sequence ID" value="DME_0000850401-mRNA-1"/>
    <property type="gene ID" value="DME_0000850401"/>
</dbReference>
<dbReference type="EMBL" id="UYYG01000063">
    <property type="protein sequence ID" value="VDN52506.1"/>
    <property type="molecule type" value="Genomic_DNA"/>
</dbReference>
<evidence type="ECO:0000256" key="2">
    <source>
        <dbReference type="ARBA" id="ARBA00022679"/>
    </source>
</evidence>
<keyword evidence="2" id="KW-0808">Transferase</keyword>
<evidence type="ECO:0000313" key="8">
    <source>
        <dbReference type="WBParaSite" id="DME_0000850401-mRNA-1"/>
    </source>
</evidence>
<accession>A0A0N4UL49</accession>
<dbReference type="GO" id="GO:0000049">
    <property type="term" value="F:tRNA binding"/>
    <property type="evidence" value="ECO:0007669"/>
    <property type="project" value="TreeGrafter"/>
</dbReference>
<keyword evidence="1" id="KW-0489">Methyltransferase</keyword>
<evidence type="ECO:0000256" key="1">
    <source>
        <dbReference type="ARBA" id="ARBA00022603"/>
    </source>
</evidence>
<gene>
    <name evidence="5" type="ORF">DME_LOCUS2479</name>
</gene>
<dbReference type="CDD" id="cd18089">
    <property type="entry name" value="SPOUT_Trm10-like"/>
    <property type="match status" value="1"/>
</dbReference>
<dbReference type="PANTHER" id="PTHR13563:SF19">
    <property type="entry name" value="TRNA METHYLTRANSFERASE 10 HOMOLOG B"/>
    <property type="match status" value="1"/>
</dbReference>
<evidence type="ECO:0000259" key="4">
    <source>
        <dbReference type="PROSITE" id="PS51675"/>
    </source>
</evidence>
<dbReference type="Gene3D" id="3.40.1280.30">
    <property type="match status" value="2"/>
</dbReference>
<dbReference type="Proteomes" id="UP000274756">
    <property type="component" value="Unassembled WGS sequence"/>
</dbReference>
<dbReference type="PANTHER" id="PTHR13563">
    <property type="entry name" value="TRNA (GUANINE-9-) METHYLTRANSFERASE"/>
    <property type="match status" value="1"/>
</dbReference>
<evidence type="ECO:0000313" key="5">
    <source>
        <dbReference type="EMBL" id="VDN52506.1"/>
    </source>
</evidence>
<organism evidence="6 8">
    <name type="scientific">Dracunculus medinensis</name>
    <name type="common">Guinea worm</name>
    <dbReference type="NCBI Taxonomy" id="318479"/>
    <lineage>
        <taxon>Eukaryota</taxon>
        <taxon>Metazoa</taxon>
        <taxon>Ecdysozoa</taxon>
        <taxon>Nematoda</taxon>
        <taxon>Chromadorea</taxon>
        <taxon>Rhabditida</taxon>
        <taxon>Spirurina</taxon>
        <taxon>Dracunculoidea</taxon>
        <taxon>Dracunculidae</taxon>
        <taxon>Dracunculus</taxon>
    </lineage>
</organism>
<dbReference type="InterPro" id="IPR038459">
    <property type="entry name" value="MT_TRM10-typ_sf"/>
</dbReference>
<evidence type="ECO:0000313" key="6">
    <source>
        <dbReference type="Proteomes" id="UP000038040"/>
    </source>
</evidence>
<protein>
    <submittedName>
        <fullName evidence="8">SAM-dependent MTase TRM10-type domain-containing protein</fullName>
    </submittedName>
</protein>
<dbReference type="GO" id="GO:0008168">
    <property type="term" value="F:methyltransferase activity"/>
    <property type="evidence" value="ECO:0007669"/>
    <property type="project" value="UniProtKB-KW"/>
</dbReference>
<proteinExistence type="predicted"/>
<dbReference type="GO" id="GO:0005654">
    <property type="term" value="C:nucleoplasm"/>
    <property type="evidence" value="ECO:0007669"/>
    <property type="project" value="TreeGrafter"/>
</dbReference>
<dbReference type="STRING" id="318479.A0A0N4UL49"/>
<sequence length="254" mass="29184">MFEGIEWRGEGDSQLPFDFVDELFDENSAKCALFNDETIAQFRRERRKEERVRRRKNKKLSNSITELKMDINIYIDFGFSYAMNDKEIKKLVRQMGRVWGLQKRNNRLKITLLSPCNRFLAESRREILCDKCIYLSPDADLLPLSAVSSDYIYIIGGLVDETGAGSLSRNKADALGIPAYRFPIVENMRKGVKGTFNLMLSINNVVEILIFYVLCGRWDKALGLTIPKKSGYLPIYDEKLSLVSQNSLILLYPA</sequence>
<dbReference type="InterPro" id="IPR028564">
    <property type="entry name" value="MT_TRM10-typ"/>
</dbReference>
<feature type="domain" description="SAM-dependent MTase TRM10-type" evidence="4">
    <location>
        <begin position="56"/>
        <end position="233"/>
    </location>
</feature>
<dbReference type="OrthoDB" id="278300at2759"/>
<dbReference type="PROSITE" id="PS51675">
    <property type="entry name" value="SAM_MT_TRM10"/>
    <property type="match status" value="1"/>
</dbReference>
<dbReference type="AlphaFoldDB" id="A0A0N4UL49"/>
<keyword evidence="7" id="KW-1185">Reference proteome</keyword>